<evidence type="ECO:0000256" key="1">
    <source>
        <dbReference type="ARBA" id="ARBA00004370"/>
    </source>
</evidence>
<evidence type="ECO:0000259" key="8">
    <source>
        <dbReference type="PROSITE" id="PS51779"/>
    </source>
</evidence>
<dbReference type="GO" id="GO:0051301">
    <property type="term" value="P:cell division"/>
    <property type="evidence" value="ECO:0007669"/>
    <property type="project" value="UniProtKB-KW"/>
</dbReference>
<evidence type="ECO:0000256" key="2">
    <source>
        <dbReference type="ARBA" id="ARBA00022475"/>
    </source>
</evidence>
<dbReference type="InterPro" id="IPR034746">
    <property type="entry name" value="POTRA"/>
</dbReference>
<comment type="caution">
    <text evidence="9">The sequence shown here is derived from an EMBL/GenBank/DDBJ whole genome shotgun (WGS) entry which is preliminary data.</text>
</comment>
<comment type="subcellular location">
    <subcellularLocation>
        <location evidence="1">Membrane</location>
    </subcellularLocation>
</comment>
<organism evidence="9 10">
    <name type="scientific">Thomasclavelia spiroformis</name>
    <dbReference type="NCBI Taxonomy" id="29348"/>
    <lineage>
        <taxon>Bacteria</taxon>
        <taxon>Bacillati</taxon>
        <taxon>Bacillota</taxon>
        <taxon>Erysipelotrichia</taxon>
        <taxon>Erysipelotrichales</taxon>
        <taxon>Coprobacillaceae</taxon>
        <taxon>Thomasclavelia</taxon>
    </lineage>
</organism>
<keyword evidence="2" id="KW-1003">Cell membrane</keyword>
<keyword evidence="3" id="KW-0132">Cell division</keyword>
<evidence type="ECO:0000313" key="10">
    <source>
        <dbReference type="Proteomes" id="UP000196258"/>
    </source>
</evidence>
<dbReference type="Gene3D" id="3.40.50.10960">
    <property type="match status" value="1"/>
</dbReference>
<reference evidence="10" key="1">
    <citation type="submission" date="2017-04" db="EMBL/GenBank/DDBJ databases">
        <title>Function of individual gut microbiota members based on whole genome sequencing of pure cultures obtained from chicken caecum.</title>
        <authorList>
            <person name="Medvecky M."/>
            <person name="Cejkova D."/>
            <person name="Polansky O."/>
            <person name="Karasova D."/>
            <person name="Kubasova T."/>
            <person name="Cizek A."/>
            <person name="Rychlik I."/>
        </authorList>
    </citation>
    <scope>NUCLEOTIDE SEQUENCE [LARGE SCALE GENOMIC DNA]</scope>
    <source>
        <strain evidence="10">An149</strain>
    </source>
</reference>
<keyword evidence="7" id="KW-0131">Cell cycle</keyword>
<keyword evidence="4" id="KW-0812">Transmembrane</keyword>
<evidence type="ECO:0000313" key="9">
    <source>
        <dbReference type="EMBL" id="OUQ05047.1"/>
    </source>
</evidence>
<evidence type="ECO:0000256" key="3">
    <source>
        <dbReference type="ARBA" id="ARBA00022618"/>
    </source>
</evidence>
<name>A0A1Y4QII8_9FIRM</name>
<dbReference type="PANTHER" id="PTHR37820:SF1">
    <property type="entry name" value="CELL DIVISION PROTEIN FTSQ"/>
    <property type="match status" value="1"/>
</dbReference>
<dbReference type="InterPro" id="IPR050487">
    <property type="entry name" value="FtsQ_DivIB"/>
</dbReference>
<dbReference type="PANTHER" id="PTHR37820">
    <property type="entry name" value="CELL DIVISION PROTEIN DIVIB"/>
    <property type="match status" value="1"/>
</dbReference>
<keyword evidence="5" id="KW-1133">Transmembrane helix</keyword>
<accession>A0A1Y4QII8</accession>
<sequence length="253" mass="29622">MKKKQKEMYDDYKRNPVRSILKEKKARRRRKRIKALLFIFILVLIASFFASDYSRIKSIDVTGNELIDTQEIIKASDVKIHQSFTFFINDKKIASNIKKLPFVKSVDVSKDLSGKVSIQVVENDPIGQCTINNVLYLIDEKGKIAIDDQGKLINYVQRCPKMNNFNEKVLKEFAKEYAKIPYSVISQISSINYAPQNADETRCEFIMDDGKILYLRYDQMADQLKGNYYALLMEKYPDDKYYDFLGKYVYRSK</sequence>
<evidence type="ECO:0000256" key="5">
    <source>
        <dbReference type="ARBA" id="ARBA00022989"/>
    </source>
</evidence>
<proteinExistence type="predicted"/>
<dbReference type="GO" id="GO:0005886">
    <property type="term" value="C:plasma membrane"/>
    <property type="evidence" value="ECO:0007669"/>
    <property type="project" value="TreeGrafter"/>
</dbReference>
<evidence type="ECO:0000256" key="7">
    <source>
        <dbReference type="ARBA" id="ARBA00023306"/>
    </source>
</evidence>
<dbReference type="RefSeq" id="WP_087256344.1">
    <property type="nucleotide sequence ID" value="NZ_CAUFBS010000038.1"/>
</dbReference>
<dbReference type="AlphaFoldDB" id="A0A1Y4QII8"/>
<dbReference type="Pfam" id="PF08478">
    <property type="entry name" value="POTRA_1"/>
    <property type="match status" value="1"/>
</dbReference>
<gene>
    <name evidence="9" type="ORF">B5E91_06910</name>
</gene>
<feature type="domain" description="POTRA" evidence="8">
    <location>
        <begin position="54"/>
        <end position="123"/>
    </location>
</feature>
<keyword evidence="6" id="KW-0472">Membrane</keyword>
<evidence type="ECO:0000256" key="4">
    <source>
        <dbReference type="ARBA" id="ARBA00022692"/>
    </source>
</evidence>
<dbReference type="PROSITE" id="PS51779">
    <property type="entry name" value="POTRA"/>
    <property type="match status" value="1"/>
</dbReference>
<dbReference type="EMBL" id="NFLB01000007">
    <property type="protein sequence ID" value="OUQ05047.1"/>
    <property type="molecule type" value="Genomic_DNA"/>
</dbReference>
<protein>
    <recommendedName>
        <fullName evidence="8">POTRA domain-containing protein</fullName>
    </recommendedName>
</protein>
<dbReference type="InterPro" id="IPR013685">
    <property type="entry name" value="POTRA_FtsQ_type"/>
</dbReference>
<dbReference type="Proteomes" id="UP000196258">
    <property type="component" value="Unassembled WGS sequence"/>
</dbReference>
<dbReference type="Gene3D" id="3.10.20.310">
    <property type="entry name" value="membrane protein fhac"/>
    <property type="match status" value="1"/>
</dbReference>
<evidence type="ECO:0000256" key="6">
    <source>
        <dbReference type="ARBA" id="ARBA00023136"/>
    </source>
</evidence>